<evidence type="ECO:0000313" key="2">
    <source>
        <dbReference type="Proteomes" id="UP001159427"/>
    </source>
</evidence>
<dbReference type="Proteomes" id="UP001159427">
    <property type="component" value="Unassembled WGS sequence"/>
</dbReference>
<accession>A0ABN8MBM1</accession>
<feature type="non-terminal residue" evidence="1">
    <location>
        <position position="1"/>
    </location>
</feature>
<keyword evidence="2" id="KW-1185">Reference proteome</keyword>
<protein>
    <submittedName>
        <fullName evidence="1">Uncharacterized protein</fullName>
    </submittedName>
</protein>
<name>A0ABN8MBM1_9CNID</name>
<proteinExistence type="predicted"/>
<comment type="caution">
    <text evidence="1">The sequence shown here is derived from an EMBL/GenBank/DDBJ whole genome shotgun (WGS) entry which is preliminary data.</text>
</comment>
<gene>
    <name evidence="1" type="ORF">PEVE_00022857</name>
</gene>
<sequence length="101" mass="11665">YDGEFFADNLETKMADRMKRGKLPRRIRYLEYCHWAHSLMRKEIGPSDAQFSFSSTVLSFIRALIPGEEVGKIREDAFQVSMKDFCTALELPTAQEQVAEN</sequence>
<evidence type="ECO:0000313" key="1">
    <source>
        <dbReference type="EMBL" id="CAH3024407.1"/>
    </source>
</evidence>
<reference evidence="1 2" key="1">
    <citation type="submission" date="2022-05" db="EMBL/GenBank/DDBJ databases">
        <authorList>
            <consortium name="Genoscope - CEA"/>
            <person name="William W."/>
        </authorList>
    </citation>
    <scope>NUCLEOTIDE SEQUENCE [LARGE SCALE GENOMIC DNA]</scope>
</reference>
<feature type="non-terminal residue" evidence="1">
    <location>
        <position position="101"/>
    </location>
</feature>
<dbReference type="EMBL" id="CALNXI010000303">
    <property type="protein sequence ID" value="CAH3024407.1"/>
    <property type="molecule type" value="Genomic_DNA"/>
</dbReference>
<organism evidence="1 2">
    <name type="scientific">Porites evermanni</name>
    <dbReference type="NCBI Taxonomy" id="104178"/>
    <lineage>
        <taxon>Eukaryota</taxon>
        <taxon>Metazoa</taxon>
        <taxon>Cnidaria</taxon>
        <taxon>Anthozoa</taxon>
        <taxon>Hexacorallia</taxon>
        <taxon>Scleractinia</taxon>
        <taxon>Fungiina</taxon>
        <taxon>Poritidae</taxon>
        <taxon>Porites</taxon>
    </lineage>
</organism>